<feature type="region of interest" description="Disordered" evidence="6">
    <location>
        <begin position="539"/>
        <end position="587"/>
    </location>
</feature>
<keyword evidence="8" id="KW-0732">Signal</keyword>
<protein>
    <recommendedName>
        <fullName evidence="5">Hyaluronidase</fullName>
        <ecNumber evidence="5">3.2.1.35</ecNumber>
    </recommendedName>
</protein>
<evidence type="ECO:0000256" key="8">
    <source>
        <dbReference type="SAM" id="SignalP"/>
    </source>
</evidence>
<dbReference type="PANTHER" id="PTHR11769:SF35">
    <property type="entry name" value="HYALURONIDASE"/>
    <property type="match status" value="1"/>
</dbReference>
<evidence type="ECO:0000256" key="2">
    <source>
        <dbReference type="ARBA" id="ARBA00022801"/>
    </source>
</evidence>
<evidence type="ECO:0000256" key="5">
    <source>
        <dbReference type="RuleBase" id="RU610713"/>
    </source>
</evidence>
<keyword evidence="2 5" id="KW-0378">Hydrolase</keyword>
<keyword evidence="7" id="KW-0472">Membrane</keyword>
<keyword evidence="10" id="KW-1185">Reference proteome</keyword>
<feature type="signal peptide" evidence="8">
    <location>
        <begin position="1"/>
        <end position="27"/>
    </location>
</feature>
<evidence type="ECO:0000313" key="10">
    <source>
        <dbReference type="Proteomes" id="UP001152795"/>
    </source>
</evidence>
<comment type="catalytic activity">
    <reaction evidence="5">
        <text>Random hydrolysis of (1-&gt;4)-linkages between N-acetyl-beta-D-glucosamine and D-glucuronate residues in hyaluronate.</text>
        <dbReference type="EC" id="3.2.1.35"/>
    </reaction>
</comment>
<proteinExistence type="inferred from homology"/>
<dbReference type="GO" id="GO:0030214">
    <property type="term" value="P:hyaluronan catabolic process"/>
    <property type="evidence" value="ECO:0007669"/>
    <property type="project" value="TreeGrafter"/>
</dbReference>
<evidence type="ECO:0000256" key="6">
    <source>
        <dbReference type="SAM" id="MobiDB-lite"/>
    </source>
</evidence>
<organism evidence="9 10">
    <name type="scientific">Paramuricea clavata</name>
    <name type="common">Red gorgonian</name>
    <name type="synonym">Violescent sea-whip</name>
    <dbReference type="NCBI Taxonomy" id="317549"/>
    <lineage>
        <taxon>Eukaryota</taxon>
        <taxon>Metazoa</taxon>
        <taxon>Cnidaria</taxon>
        <taxon>Anthozoa</taxon>
        <taxon>Octocorallia</taxon>
        <taxon>Malacalcyonacea</taxon>
        <taxon>Plexauridae</taxon>
        <taxon>Paramuricea</taxon>
    </lineage>
</organism>
<accession>A0A6S7FQP7</accession>
<dbReference type="SUPFAM" id="SSF51445">
    <property type="entry name" value="(Trans)glycosidases"/>
    <property type="match status" value="1"/>
</dbReference>
<dbReference type="PANTHER" id="PTHR11769">
    <property type="entry name" value="HYALURONIDASE"/>
    <property type="match status" value="1"/>
</dbReference>
<feature type="chain" id="PRO_5043467439" description="Hyaluronidase" evidence="8">
    <location>
        <begin position="28"/>
        <end position="676"/>
    </location>
</feature>
<feature type="compositionally biased region" description="Basic and acidic residues" evidence="6">
    <location>
        <begin position="657"/>
        <end position="676"/>
    </location>
</feature>
<dbReference type="FunFam" id="3.20.20.70:FF:000065">
    <property type="entry name" value="Hyaluronidase"/>
    <property type="match status" value="1"/>
</dbReference>
<gene>
    <name evidence="9" type="ORF">PACLA_8A081336</name>
</gene>
<keyword evidence="4 5" id="KW-0326">Glycosidase</keyword>
<sequence>MFYGNFNRDGKRIRIFLTLCYLIYVQSLDFDSAVCRCTTKSKFGKPFVVLWNSPTGGCHVNFSVNIELQKYGILTNSNQTWDGEVVTVFYNGQLGLYPFYRDDDRKRKYNVGLPQLVNVTEHLKRASRHIVEKIPEPQYSGLAVIDWEGWRPLWETNFGKKHLYQIESIALVKKEGKLRKKTKIRLEAKRRFESAGKRLMIETIELGKKLRPRALWGFYGFPDCHGNCTEQNKKWNNKLHWLFKSSTALFPSIYLMDDVSDNNKYVADRLTEAFRVSRITDGPGYSHELPVFPYLRPLYHFGAREFKMLNEDDLENAIGQTVDFGSAGLILWGNHHDERTSREICLKYNDYVNNKLGPYITLLTEELETCSEHKCFSNGRCVEEAVAGDGFDEKTTCRTIVKYGTVFKMDNTTSEIHHDTRQMPKSNTTTNNRNTTSQNPRNAKMKKYDSLNTNKNKLTEITGNHEISTSLQNTPQIKMSNKILKEMFDSSPNETRKKETRDPDWNKNSLLGHNKKHRVDYISINNALGNISESIRQKMLNGKRRNSSQAIQKEIGAKRSETEVNTTNSHKGPTSKQKQSRKRGYSATVGEETAVRVPGVYIILITVTLGGALLMTIIYVAIYYTVNVRGRSHDNSYDYEYGSGDENPFSVEPHSPWWHDDANPAEKLLKSKKDKK</sequence>
<evidence type="ECO:0000256" key="3">
    <source>
        <dbReference type="ARBA" id="ARBA00023157"/>
    </source>
</evidence>
<keyword evidence="7" id="KW-0812">Transmembrane</keyword>
<reference evidence="9" key="1">
    <citation type="submission" date="2020-04" db="EMBL/GenBank/DDBJ databases">
        <authorList>
            <person name="Alioto T."/>
            <person name="Alioto T."/>
            <person name="Gomez Garrido J."/>
        </authorList>
    </citation>
    <scope>NUCLEOTIDE SEQUENCE</scope>
    <source>
        <strain evidence="9">A484AB</strain>
    </source>
</reference>
<feature type="region of interest" description="Disordered" evidence="6">
    <location>
        <begin position="488"/>
        <end position="511"/>
    </location>
</feature>
<dbReference type="InterPro" id="IPR013785">
    <property type="entry name" value="Aldolase_TIM"/>
</dbReference>
<comment type="caution">
    <text evidence="9">The sequence shown here is derived from an EMBL/GenBank/DDBJ whole genome shotgun (WGS) entry which is preliminary data.</text>
</comment>
<keyword evidence="3" id="KW-1015">Disulfide bond</keyword>
<dbReference type="Proteomes" id="UP001152795">
    <property type="component" value="Unassembled WGS sequence"/>
</dbReference>
<evidence type="ECO:0000256" key="4">
    <source>
        <dbReference type="ARBA" id="ARBA00023295"/>
    </source>
</evidence>
<dbReference type="EC" id="3.2.1.35" evidence="5"/>
<comment type="similarity">
    <text evidence="1 5">Belongs to the glycosyl hydrolase 56 family.</text>
</comment>
<dbReference type="InterPro" id="IPR017853">
    <property type="entry name" value="GH"/>
</dbReference>
<dbReference type="GO" id="GO:0004415">
    <property type="term" value="F:hyalurononglucosaminidase activity"/>
    <property type="evidence" value="ECO:0007669"/>
    <property type="project" value="UniProtKB-UniRule"/>
</dbReference>
<evidence type="ECO:0000313" key="9">
    <source>
        <dbReference type="EMBL" id="CAB3981898.1"/>
    </source>
</evidence>
<dbReference type="GO" id="GO:0005975">
    <property type="term" value="P:carbohydrate metabolic process"/>
    <property type="evidence" value="ECO:0007669"/>
    <property type="project" value="InterPro"/>
</dbReference>
<dbReference type="Pfam" id="PF01630">
    <property type="entry name" value="Glyco_hydro_56"/>
    <property type="match status" value="1"/>
</dbReference>
<feature type="compositionally biased region" description="Polar residues" evidence="6">
    <location>
        <begin position="563"/>
        <end position="577"/>
    </location>
</feature>
<dbReference type="AlphaFoldDB" id="A0A6S7FQP7"/>
<dbReference type="OrthoDB" id="5796153at2759"/>
<keyword evidence="7" id="KW-1133">Transmembrane helix</keyword>
<feature type="region of interest" description="Disordered" evidence="6">
    <location>
        <begin position="650"/>
        <end position="676"/>
    </location>
</feature>
<feature type="compositionally biased region" description="Basic and acidic residues" evidence="6">
    <location>
        <begin position="488"/>
        <end position="505"/>
    </location>
</feature>
<name>A0A6S7FQP7_PARCT</name>
<feature type="compositionally biased region" description="Low complexity" evidence="6">
    <location>
        <begin position="426"/>
        <end position="442"/>
    </location>
</feature>
<feature type="region of interest" description="Disordered" evidence="6">
    <location>
        <begin position="415"/>
        <end position="443"/>
    </location>
</feature>
<dbReference type="InterPro" id="IPR018155">
    <property type="entry name" value="Hyaluronidase"/>
</dbReference>
<feature type="transmembrane region" description="Helical" evidence="7">
    <location>
        <begin position="600"/>
        <end position="626"/>
    </location>
</feature>
<dbReference type="PRINTS" id="PR00846">
    <property type="entry name" value="GLHYDRLASE56"/>
</dbReference>
<evidence type="ECO:0000256" key="1">
    <source>
        <dbReference type="ARBA" id="ARBA00008871"/>
    </source>
</evidence>
<dbReference type="EMBL" id="CACRXK020000441">
    <property type="protein sequence ID" value="CAB3981898.1"/>
    <property type="molecule type" value="Genomic_DNA"/>
</dbReference>
<dbReference type="Gene3D" id="3.20.20.70">
    <property type="entry name" value="Aldolase class I"/>
    <property type="match status" value="1"/>
</dbReference>
<evidence type="ECO:0000256" key="7">
    <source>
        <dbReference type="SAM" id="Phobius"/>
    </source>
</evidence>